<gene>
    <name evidence="4" type="ORF">AN217_18720</name>
</gene>
<dbReference type="Proteomes" id="UP000175829">
    <property type="component" value="Unassembled WGS sequence"/>
</dbReference>
<proteinExistence type="predicted"/>
<evidence type="ECO:0000313" key="5">
    <source>
        <dbReference type="Proteomes" id="UP000175829"/>
    </source>
</evidence>
<evidence type="ECO:0000256" key="1">
    <source>
        <dbReference type="SAM" id="MobiDB-lite"/>
    </source>
</evidence>
<protein>
    <submittedName>
        <fullName evidence="4">Aminotransferase</fullName>
    </submittedName>
</protein>
<feature type="domain" description="Mannosylglycerate hydrolase MGH1-like glycoside hydrolase" evidence="3">
    <location>
        <begin position="482"/>
        <end position="642"/>
    </location>
</feature>
<accession>A0A1E7K6G1</accession>
<feature type="compositionally biased region" description="Low complexity" evidence="1">
    <location>
        <begin position="185"/>
        <end position="200"/>
    </location>
</feature>
<dbReference type="Pfam" id="PF22422">
    <property type="entry name" value="MGH1-like_GH"/>
    <property type="match status" value="1"/>
</dbReference>
<name>A0A1E7K6G1_9ACTN</name>
<feature type="domain" description="Putative glycogen debranching enzyme N-terminal" evidence="2">
    <location>
        <begin position="9"/>
        <end position="233"/>
    </location>
</feature>
<feature type="region of interest" description="Disordered" evidence="1">
    <location>
        <begin position="148"/>
        <end position="210"/>
    </location>
</feature>
<dbReference type="Pfam" id="PF14742">
    <property type="entry name" value="GDE_N_bis"/>
    <property type="match status" value="1"/>
</dbReference>
<dbReference type="InterPro" id="IPR008928">
    <property type="entry name" value="6-hairpin_glycosidase_sf"/>
</dbReference>
<keyword evidence="4" id="KW-0032">Aminotransferase</keyword>
<evidence type="ECO:0000259" key="3">
    <source>
        <dbReference type="Pfam" id="PF22422"/>
    </source>
</evidence>
<dbReference type="GO" id="GO:0008483">
    <property type="term" value="F:transaminase activity"/>
    <property type="evidence" value="ECO:0007669"/>
    <property type="project" value="UniProtKB-KW"/>
</dbReference>
<dbReference type="AlphaFoldDB" id="A0A1E7K6G1"/>
<reference evidence="4 5" key="1">
    <citation type="journal article" date="2016" name="Front. Microbiol.">
        <title>Comparative Genomics Analysis of Streptomyces Species Reveals Their Adaptation to the Marine Environment and Their Diversity at the Genomic Level.</title>
        <authorList>
            <person name="Tian X."/>
            <person name="Zhang Z."/>
            <person name="Yang T."/>
            <person name="Chen M."/>
            <person name="Li J."/>
            <person name="Chen F."/>
            <person name="Yang J."/>
            <person name="Li W."/>
            <person name="Zhang B."/>
            <person name="Zhang Z."/>
            <person name="Wu J."/>
            <person name="Zhang C."/>
            <person name="Long L."/>
            <person name="Xiao J."/>
        </authorList>
    </citation>
    <scope>NUCLEOTIDE SEQUENCE [LARGE SCALE GENOMIC DNA]</scope>
    <source>
        <strain evidence="4 5">SCSIO M10379</strain>
    </source>
</reference>
<sequence length="685" mass="71887">MTAIEHRLLVHDGTFAVLAASGDIAGHRGALPADGLFRRETRHLSRWQLTLDGAAPTVLVPARDDVRVPPSAAADGLADREGNTGGGAVVLTPHGTREAPPACTVFREQAVVDGALTERIRVVSNQGTAAPIRLSLTVDADFADQAELHSPRQEFTGPQRARSPVARPDGVEFHYRRGTSRHTRTVVTADPAPAEAADAESPVGTAGAGPDATARRLSWLLEPAPHTAVELRLCVRTLPHGTPDTAAPGPAEAPDPATVRSELAAARHAFATAEPRPGLRTARPELARACEQGLADLAGLCVTVPGPDGAPLRVPGAGAPWYPTLFGRDSLLTSFFTLPYRPLLAEATLLALAAAQDGEAEPGRIAEPGKILHELRHGELTAFGRLPRGRSYGSVDSTPLFLVLLGAYAEQRGAAGAELARRLEPQARAAVRWMFDRGGLADLGYLACRPGEGGGGDRSWKDSPGAICAADGTLPTGAVLVAEVQGYAYDALCRTAELARAVWGDPGYAGSLERAAAGLRERFGADFWLPERGFPPLALEESGRKVDALASDAGHLLWSGILGQRRGETVGRRLLEPDFFSGWGVRTLAAGQAAYHPLSCHRGGIQPQDNALIALGLARYSLRAEAARLTDGLLAAAERSGDRLPQVLAGYAREDVPEPVPSPHGGAPRAWSAAAPLALLAALGR</sequence>
<dbReference type="Gene3D" id="1.50.10.10">
    <property type="match status" value="1"/>
</dbReference>
<evidence type="ECO:0000313" key="4">
    <source>
        <dbReference type="EMBL" id="OEU99514.1"/>
    </source>
</evidence>
<dbReference type="PATRIC" id="fig|943816.4.peg.3243"/>
<dbReference type="InterPro" id="IPR054491">
    <property type="entry name" value="MGH1-like_GH"/>
</dbReference>
<dbReference type="SUPFAM" id="SSF48208">
    <property type="entry name" value="Six-hairpin glycosidases"/>
    <property type="match status" value="1"/>
</dbReference>
<comment type="caution">
    <text evidence="4">The sequence shown here is derived from an EMBL/GenBank/DDBJ whole genome shotgun (WGS) entry which is preliminary data.</text>
</comment>
<evidence type="ECO:0000259" key="2">
    <source>
        <dbReference type="Pfam" id="PF14742"/>
    </source>
</evidence>
<dbReference type="EMBL" id="LJGV01000022">
    <property type="protein sequence ID" value="OEU99514.1"/>
    <property type="molecule type" value="Genomic_DNA"/>
</dbReference>
<keyword evidence="4" id="KW-0808">Transferase</keyword>
<dbReference type="RefSeq" id="WP_069992343.1">
    <property type="nucleotide sequence ID" value="NZ_LJGV01000022.1"/>
</dbReference>
<organism evidence="4 5">
    <name type="scientific">Streptomyces qinglanensis</name>
    <dbReference type="NCBI Taxonomy" id="943816"/>
    <lineage>
        <taxon>Bacteria</taxon>
        <taxon>Bacillati</taxon>
        <taxon>Actinomycetota</taxon>
        <taxon>Actinomycetes</taxon>
        <taxon>Kitasatosporales</taxon>
        <taxon>Streptomycetaceae</taxon>
        <taxon>Streptomyces</taxon>
    </lineage>
</organism>
<dbReference type="InterPro" id="IPR032856">
    <property type="entry name" value="GDE_N_bis"/>
</dbReference>
<dbReference type="InterPro" id="IPR012341">
    <property type="entry name" value="6hp_glycosidase-like_sf"/>
</dbReference>
<dbReference type="GO" id="GO:0005975">
    <property type="term" value="P:carbohydrate metabolic process"/>
    <property type="evidence" value="ECO:0007669"/>
    <property type="project" value="InterPro"/>
</dbReference>